<protein>
    <submittedName>
        <fullName evidence="2">Uncharacterized protein</fullName>
    </submittedName>
</protein>
<sequence>MYGNLSDIEESSYWQYIRWYFENERMLHHALQMIEKNTQNELSKRYVIDKQPKQVDERIVKWQNSAKGQVVREMKFLNKNLFLQWDTHSNRVVKYRVFLLSNKLKVILKLVTKIGQEYEREKKQSERDIRELEYTHKQLLENRFITDREKSRIGNALKVKKLEFKKLEDKFVRATNELHKLIKSRATLNNVMNNTFWSKISDKMPHLIVLGKHVGYQIFNKLWIESNEISVEDGSRIVSLPVYKPTYELYEYYVYFGAIHALETLEFKAYNDSLWNQLTQSFFEYGLKDGTKVTLSKDHLRVDITYDELIEHDSDIALDKDKHFYSAGINRKPDIRIDLYEMEEQGWKYTSSFIIEVKYSPFYNIYSKQGRTRALEQLSEYWRIKYVYKEGHYEHKAIHKVICIYPGTNNRSIKFNSEHGIFLQFYPNADSDDNYDIVGKKELIKMLKYWIIGN</sequence>
<proteinExistence type="predicted"/>
<keyword evidence="3" id="KW-1185">Reference proteome</keyword>
<feature type="coiled-coil region" evidence="1">
    <location>
        <begin position="115"/>
        <end position="184"/>
    </location>
</feature>
<evidence type="ECO:0000313" key="2">
    <source>
        <dbReference type="EMBL" id="MDY0407663.1"/>
    </source>
</evidence>
<comment type="caution">
    <text evidence="2">The sequence shown here is derived from an EMBL/GenBank/DDBJ whole genome shotgun (WGS) entry which is preliminary data.</text>
</comment>
<evidence type="ECO:0000256" key="1">
    <source>
        <dbReference type="SAM" id="Coils"/>
    </source>
</evidence>
<dbReference type="RefSeq" id="WP_320378458.1">
    <property type="nucleotide sequence ID" value="NZ_JAWDIQ010000001.1"/>
</dbReference>
<dbReference type="Proteomes" id="UP001275315">
    <property type="component" value="Unassembled WGS sequence"/>
</dbReference>
<evidence type="ECO:0000313" key="3">
    <source>
        <dbReference type="Proteomes" id="UP001275315"/>
    </source>
</evidence>
<gene>
    <name evidence="2" type="ORF">RWD45_02385</name>
</gene>
<organism evidence="2 3">
    <name type="scientific">Paracerasibacillus soli</name>
    <dbReference type="NCBI Taxonomy" id="480284"/>
    <lineage>
        <taxon>Bacteria</taxon>
        <taxon>Bacillati</taxon>
        <taxon>Bacillota</taxon>
        <taxon>Bacilli</taxon>
        <taxon>Bacillales</taxon>
        <taxon>Bacillaceae</taxon>
        <taxon>Paracerasibacillus</taxon>
    </lineage>
</organism>
<dbReference type="EMBL" id="JAWDIQ010000001">
    <property type="protein sequence ID" value="MDY0407663.1"/>
    <property type="molecule type" value="Genomic_DNA"/>
</dbReference>
<accession>A0ABU5CQD7</accession>
<reference evidence="2 3" key="1">
    <citation type="submission" date="2023-10" db="EMBL/GenBank/DDBJ databases">
        <title>Virgibacillus soli CC-YMP-6 genome.</title>
        <authorList>
            <person name="Miliotis G."/>
            <person name="Sengupta P."/>
            <person name="Hameed A."/>
            <person name="Chuvochina M."/>
            <person name="Mcdonagh F."/>
            <person name="Simpson A.C."/>
            <person name="Singh N.K."/>
            <person name="Rekha P.D."/>
            <person name="Raman K."/>
            <person name="Hugenholtz P."/>
            <person name="Venkateswaran K."/>
        </authorList>
    </citation>
    <scope>NUCLEOTIDE SEQUENCE [LARGE SCALE GENOMIC DNA]</scope>
    <source>
        <strain evidence="2 3">CC-YMP-6</strain>
    </source>
</reference>
<keyword evidence="1" id="KW-0175">Coiled coil</keyword>
<name>A0ABU5CQD7_9BACI</name>